<dbReference type="Gene3D" id="1.25.40.10">
    <property type="entry name" value="Tetratricopeptide repeat domain"/>
    <property type="match status" value="2"/>
</dbReference>
<dbReference type="RefSeq" id="WP_078320267.1">
    <property type="nucleotide sequence ID" value="NZ_FXTS01000007.1"/>
</dbReference>
<accession>A0A1T1H9B5</accession>
<evidence type="ECO:0000256" key="1">
    <source>
        <dbReference type="ARBA" id="ARBA00022737"/>
    </source>
</evidence>
<dbReference type="AlphaFoldDB" id="A0A1T1H9B5"/>
<dbReference type="Pfam" id="PF07721">
    <property type="entry name" value="TPR_4"/>
    <property type="match status" value="1"/>
</dbReference>
<evidence type="ECO:0000313" key="5">
    <source>
        <dbReference type="Proteomes" id="UP000190064"/>
    </source>
</evidence>
<dbReference type="Pfam" id="PF13432">
    <property type="entry name" value="TPR_16"/>
    <property type="match status" value="1"/>
</dbReference>
<comment type="caution">
    <text evidence="4">The sequence shown here is derived from an EMBL/GenBank/DDBJ whole genome shotgun (WGS) entry which is preliminary data.</text>
</comment>
<dbReference type="SUPFAM" id="SSF48452">
    <property type="entry name" value="TPR-like"/>
    <property type="match status" value="2"/>
</dbReference>
<keyword evidence="5" id="KW-1185">Reference proteome</keyword>
<dbReference type="Pfam" id="PF14559">
    <property type="entry name" value="TPR_19"/>
    <property type="match status" value="1"/>
</dbReference>
<protein>
    <submittedName>
        <fullName evidence="4">Uncharacterized protein</fullName>
    </submittedName>
</protein>
<evidence type="ECO:0000313" key="4">
    <source>
        <dbReference type="EMBL" id="OOV86451.1"/>
    </source>
</evidence>
<gene>
    <name evidence="4" type="ORF">BTA35_0213155</name>
</gene>
<dbReference type="PANTHER" id="PTHR44186:SF1">
    <property type="entry name" value="BARDET-BIEDL SYNDROME 4 PROTEIN"/>
    <property type="match status" value="1"/>
</dbReference>
<dbReference type="EMBL" id="MTSD02000006">
    <property type="protein sequence ID" value="OOV86451.1"/>
    <property type="molecule type" value="Genomic_DNA"/>
</dbReference>
<dbReference type="InterPro" id="IPR011990">
    <property type="entry name" value="TPR-like_helical_dom_sf"/>
</dbReference>
<feature type="region of interest" description="Disordered" evidence="3">
    <location>
        <begin position="584"/>
        <end position="614"/>
    </location>
</feature>
<dbReference type="STRING" id="966.BTA35_0213155"/>
<reference evidence="4" key="1">
    <citation type="submission" date="2017-02" db="EMBL/GenBank/DDBJ databases">
        <title>Draft Genome Sequence of the Salt Water Bacterium Oceanospirillum linum ATCC 11336.</title>
        <authorList>
            <person name="Trachtenberg A.M."/>
            <person name="Carney J.G."/>
            <person name="Linnane J.D."/>
            <person name="Rheaume B.A."/>
            <person name="Pitts N.L."/>
            <person name="Mykles D.L."/>
            <person name="Maclea K.S."/>
        </authorList>
    </citation>
    <scope>NUCLEOTIDE SEQUENCE [LARGE SCALE GENOMIC DNA]</scope>
    <source>
        <strain evidence="4">ATCC 11336</strain>
    </source>
</reference>
<sequence>MQGMPAFISSPRLIRVSLLLPLLWLSGCQQQITQPDALNLSPNDLHPEAQLAPHQTEQSIKGLDGEAIQDLLAAEIAGQRNQVGFALQLYLEQAARLQSPELARRATYIAQYAGDNQTTLDAAALWSETAPDNTESRRISSTLLLQQGDVLGAFDFQSELLSMGEETHFSYLAAQSAEADEYTRNELLTAISNLLKHHPDNPDLLTATAQLLYFSGHHQQANEVIDISLDIAPLSIRSILLKADLAITQYDLRAGIHILEQAIQKQPDSLRLQLALARTLVKDGDIDQAQQVFSKIASNHPENGQLTLSLALILMENGLPEQARNQLNKLLERGFEIDAAHYYLGRLEEQENNVQAATDHYRMVKGGKDFLQAQARAAQLLIAQGESDEARAHLATLRLTLPEYRVRLYLLESELLLAQNRLDDAHQLLTEAILSEGPDYELLYSRAMISLKKQDIPALERDLREILDNEPNNAMVLNTLGYTLTEYTDRYPEALLLIRKAAALKPGDPAITDSLGWVYFRLGQLNEATRFLQQAYNQLQDPEIASHLIEVYWVSGQQDEAVDLLLEARQLFRDSPLLDAVEQRLPELSTQAKHQESEYPTESTEETAETFSAE</sequence>
<keyword evidence="2" id="KW-0802">TPR repeat</keyword>
<dbReference type="Proteomes" id="UP000190064">
    <property type="component" value="Unassembled WGS sequence"/>
</dbReference>
<evidence type="ECO:0000256" key="2">
    <source>
        <dbReference type="ARBA" id="ARBA00022803"/>
    </source>
</evidence>
<dbReference type="GO" id="GO:0042802">
    <property type="term" value="F:identical protein binding"/>
    <property type="evidence" value="ECO:0007669"/>
    <property type="project" value="InterPro"/>
</dbReference>
<evidence type="ECO:0000256" key="3">
    <source>
        <dbReference type="SAM" id="MobiDB-lite"/>
    </source>
</evidence>
<name>A0A1T1H9B5_OCELI</name>
<dbReference type="PANTHER" id="PTHR44186">
    <property type="match status" value="1"/>
</dbReference>
<organism evidence="4 5">
    <name type="scientific">Oceanospirillum linum</name>
    <dbReference type="NCBI Taxonomy" id="966"/>
    <lineage>
        <taxon>Bacteria</taxon>
        <taxon>Pseudomonadati</taxon>
        <taxon>Pseudomonadota</taxon>
        <taxon>Gammaproteobacteria</taxon>
        <taxon>Oceanospirillales</taxon>
        <taxon>Oceanospirillaceae</taxon>
        <taxon>Oceanospirillum</taxon>
    </lineage>
</organism>
<proteinExistence type="predicted"/>
<dbReference type="InterPro" id="IPR011717">
    <property type="entry name" value="TPR-4"/>
</dbReference>
<keyword evidence="1" id="KW-0677">Repeat</keyword>